<feature type="region of interest" description="Disordered" evidence="1">
    <location>
        <begin position="82"/>
        <end position="104"/>
    </location>
</feature>
<evidence type="ECO:0000259" key="2">
    <source>
        <dbReference type="Pfam" id="PF14032"/>
    </source>
</evidence>
<evidence type="ECO:0000256" key="1">
    <source>
        <dbReference type="SAM" id="MobiDB-lite"/>
    </source>
</evidence>
<dbReference type="Proteomes" id="UP001501417">
    <property type="component" value="Unassembled WGS sequence"/>
</dbReference>
<dbReference type="InterPro" id="IPR026954">
    <property type="entry name" value="PknH-like_Extracell"/>
</dbReference>
<dbReference type="Gene3D" id="3.40.1000.70">
    <property type="entry name" value="PknH-like extracellular domain"/>
    <property type="match status" value="1"/>
</dbReference>
<keyword evidence="4" id="KW-1185">Reference proteome</keyword>
<sequence length="268" mass="27868">MRLAARKLEEPNATVKGELHMRRLSAAISIAAIGLLVAACGSSNEGGPGSSTTTSTRPPVAQAALSGLLLGSAEIDSALGVTGSKSKEKNDKLQDDNAKQPWPAGWKFPDDCVYAIGPGQAPVYAGSGYTAVSGDDEVASLPPNSNEPDPEVGQVLVLFPSPKEANAFFSSSAQRWPACANRQFTTPAGQDTPETGWQVGPVSNANGMLSTTLTMTLRDNGNVLLTMTCQRALTVRNNVAIDVGVVRKEPADLAVKLAGQIAGRVDKP</sequence>
<organism evidence="3 4">
    <name type="scientific">Mycobacterium paraffinicum</name>
    <dbReference type="NCBI Taxonomy" id="53378"/>
    <lineage>
        <taxon>Bacteria</taxon>
        <taxon>Bacillati</taxon>
        <taxon>Actinomycetota</taxon>
        <taxon>Actinomycetes</taxon>
        <taxon>Mycobacteriales</taxon>
        <taxon>Mycobacteriaceae</taxon>
        <taxon>Mycobacterium</taxon>
    </lineage>
</organism>
<protein>
    <submittedName>
        <fullName evidence="3">Sensor domain-containing protein</fullName>
    </submittedName>
</protein>
<dbReference type="InterPro" id="IPR038232">
    <property type="entry name" value="PknH-like_Extracell_sf"/>
</dbReference>
<proteinExistence type="predicted"/>
<evidence type="ECO:0000313" key="4">
    <source>
        <dbReference type="Proteomes" id="UP001501417"/>
    </source>
</evidence>
<reference evidence="4" key="1">
    <citation type="journal article" date="2019" name="Int. J. Syst. Evol. Microbiol.">
        <title>The Global Catalogue of Microorganisms (GCM) 10K type strain sequencing project: providing services to taxonomists for standard genome sequencing and annotation.</title>
        <authorList>
            <consortium name="The Broad Institute Genomics Platform"/>
            <consortium name="The Broad Institute Genome Sequencing Center for Infectious Disease"/>
            <person name="Wu L."/>
            <person name="Ma J."/>
        </authorList>
    </citation>
    <scope>NUCLEOTIDE SEQUENCE [LARGE SCALE GENOMIC DNA]</scope>
    <source>
        <strain evidence="4">JCM 17782</strain>
    </source>
</reference>
<feature type="compositionally biased region" description="Basic and acidic residues" evidence="1">
    <location>
        <begin position="85"/>
        <end position="98"/>
    </location>
</feature>
<name>A0ABP8RD54_9MYCO</name>
<evidence type="ECO:0000313" key="3">
    <source>
        <dbReference type="EMBL" id="GAA4536040.1"/>
    </source>
</evidence>
<feature type="domain" description="PknH-like extracellular" evidence="2">
    <location>
        <begin position="60"/>
        <end position="264"/>
    </location>
</feature>
<comment type="caution">
    <text evidence="3">The sequence shown here is derived from an EMBL/GenBank/DDBJ whole genome shotgun (WGS) entry which is preliminary data.</text>
</comment>
<dbReference type="EMBL" id="BAABGF010000013">
    <property type="protein sequence ID" value="GAA4536040.1"/>
    <property type="molecule type" value="Genomic_DNA"/>
</dbReference>
<gene>
    <name evidence="3" type="ORF">GCM10023161_10430</name>
</gene>
<dbReference type="Pfam" id="PF14032">
    <property type="entry name" value="PknH_C"/>
    <property type="match status" value="1"/>
</dbReference>
<accession>A0ABP8RD54</accession>